<proteinExistence type="predicted"/>
<comment type="caution">
    <text evidence="1">The sequence shown here is derived from an EMBL/GenBank/DDBJ whole genome shotgun (WGS) entry which is preliminary data.</text>
</comment>
<sequence>MGLGGACFLGVEYWKRLRHRFDIDFQGVNAVVQVMNIGRDCSAKVSINKLGCVDLKFCKELKI</sequence>
<reference evidence="1" key="1">
    <citation type="journal article" date="2014" name="Front. Microbiol.">
        <title>High frequency of phylogenetically diverse reductive dehalogenase-homologous genes in deep subseafloor sedimentary metagenomes.</title>
        <authorList>
            <person name="Kawai M."/>
            <person name="Futagami T."/>
            <person name="Toyoda A."/>
            <person name="Takaki Y."/>
            <person name="Nishi S."/>
            <person name="Hori S."/>
            <person name="Arai W."/>
            <person name="Tsubouchi T."/>
            <person name="Morono Y."/>
            <person name="Uchiyama I."/>
            <person name="Ito T."/>
            <person name="Fujiyama A."/>
            <person name="Inagaki F."/>
            <person name="Takami H."/>
        </authorList>
    </citation>
    <scope>NUCLEOTIDE SEQUENCE</scope>
    <source>
        <strain evidence="1">Expedition CK06-06</strain>
    </source>
</reference>
<dbReference type="AlphaFoldDB" id="X0UMX0"/>
<dbReference type="EMBL" id="BARS01029184">
    <property type="protein sequence ID" value="GAG01678.1"/>
    <property type="molecule type" value="Genomic_DNA"/>
</dbReference>
<evidence type="ECO:0000313" key="1">
    <source>
        <dbReference type="EMBL" id="GAG01678.1"/>
    </source>
</evidence>
<accession>X0UMX0</accession>
<gene>
    <name evidence="1" type="ORF">S01H1_45642</name>
</gene>
<organism evidence="1">
    <name type="scientific">marine sediment metagenome</name>
    <dbReference type="NCBI Taxonomy" id="412755"/>
    <lineage>
        <taxon>unclassified sequences</taxon>
        <taxon>metagenomes</taxon>
        <taxon>ecological metagenomes</taxon>
    </lineage>
</organism>
<protein>
    <submittedName>
        <fullName evidence="1">Uncharacterized protein</fullName>
    </submittedName>
</protein>
<name>X0UMX0_9ZZZZ</name>